<proteinExistence type="predicted"/>
<keyword evidence="1" id="KW-0808">Transferase</keyword>
<accession>A0AAE3DAS5</accession>
<gene>
    <name evidence="1" type="ORF">LKD36_13300</name>
</gene>
<dbReference type="Proteomes" id="UP001198220">
    <property type="component" value="Unassembled WGS sequence"/>
</dbReference>
<keyword evidence="1" id="KW-0418">Kinase</keyword>
<evidence type="ECO:0000313" key="2">
    <source>
        <dbReference type="Proteomes" id="UP001198220"/>
    </source>
</evidence>
<keyword evidence="2" id="KW-1185">Reference proteome</keyword>
<organism evidence="1 2">
    <name type="scientific">Hominiventricola filiformis</name>
    <dbReference type="NCBI Taxonomy" id="2885352"/>
    <lineage>
        <taxon>Bacteria</taxon>
        <taxon>Bacillati</taxon>
        <taxon>Bacillota</taxon>
        <taxon>Clostridia</taxon>
        <taxon>Lachnospirales</taxon>
        <taxon>Lachnospiraceae</taxon>
        <taxon>Hominiventricola</taxon>
    </lineage>
</organism>
<comment type="caution">
    <text evidence="1">The sequence shown here is derived from an EMBL/GenBank/DDBJ whole genome shotgun (WGS) entry which is preliminary data.</text>
</comment>
<evidence type="ECO:0000313" key="1">
    <source>
        <dbReference type="EMBL" id="MCC2127143.1"/>
    </source>
</evidence>
<dbReference type="GO" id="GO:0016301">
    <property type="term" value="F:kinase activity"/>
    <property type="evidence" value="ECO:0007669"/>
    <property type="project" value="UniProtKB-KW"/>
</dbReference>
<sequence length="530" mass="61288">MKKGITLVLSVVGIILFLVFQLQAQKNVVMAVPVVKEEVYESIKESRTPVQNLTRAELQIGAVTAAWEETEQRYYIPKNMDESGFRGELGGLLDGQPVSLVWKPDSAFDNTDDAVKDRHLFSCMVYSDTEYAELTVLFTGMPVMKIDGDMGAEGTQISLFDPIFGADGEYRSLQSSAYYNIRGNASKRFEKIGYKLELLENDGTTKRKETLLGMRKDDSWQLKALYSDRSKLRDKLSTELWNNIADLTQTKADTGCRMEYLELIVNGEYRGLYTLVEPTDYKSLGLDKTKDIIYKVGSDERPNDDLFAESEASQSFECGGVHIRQASKTWESGLWTPFQTFWDNAYELDTTGSLETLYSCIDRQNFIDFDLYYNVIAGMDNRFKNIIYSTVMNKDGTYVIRRIPWDQNYSWGDDFEQGEDKDIKNIRFNPELKTKWLNEDVFRNMQALDDTLPTDMLRTWKRWRESFLTEERWKAYAREQMAYITDSGAFARDTEKWPDSENVNSTKEIESYIDARFSWLDKYLADLAEQ</sequence>
<name>A0AAE3DAS5_9FIRM</name>
<reference evidence="1 2" key="1">
    <citation type="submission" date="2021-10" db="EMBL/GenBank/DDBJ databases">
        <title>Anaerobic single-cell dispensing facilitates the cultivation of human gut bacteria.</title>
        <authorList>
            <person name="Afrizal A."/>
        </authorList>
    </citation>
    <scope>NUCLEOTIDE SEQUENCE [LARGE SCALE GENOMIC DNA]</scope>
    <source>
        <strain evidence="1 2">CLA-AA-H276</strain>
    </source>
</reference>
<dbReference type="Pfam" id="PF08757">
    <property type="entry name" value="CotH"/>
    <property type="match status" value="1"/>
</dbReference>
<dbReference type="InterPro" id="IPR014867">
    <property type="entry name" value="Spore_coat_CotH_CotH2/3/7"/>
</dbReference>
<dbReference type="AlphaFoldDB" id="A0AAE3DAS5"/>
<protein>
    <submittedName>
        <fullName evidence="1">CotH kinase family protein</fullName>
    </submittedName>
</protein>
<dbReference type="RefSeq" id="WP_308459864.1">
    <property type="nucleotide sequence ID" value="NZ_JAJEPS010000015.1"/>
</dbReference>
<dbReference type="EMBL" id="JAJEPS010000015">
    <property type="protein sequence ID" value="MCC2127143.1"/>
    <property type="molecule type" value="Genomic_DNA"/>
</dbReference>